<dbReference type="Proteomes" id="UP000216867">
    <property type="component" value="Unassembled WGS sequence"/>
</dbReference>
<dbReference type="InterPro" id="IPR010430">
    <property type="entry name" value="DUF1028"/>
</dbReference>
<dbReference type="EMBL" id="NCWY01000001">
    <property type="protein sequence ID" value="PAK97258.1"/>
    <property type="molecule type" value="Genomic_DNA"/>
</dbReference>
<dbReference type="PANTHER" id="PTHR39328:SF1">
    <property type="entry name" value="BLL2871 PROTEIN"/>
    <property type="match status" value="1"/>
</dbReference>
<dbReference type="AlphaFoldDB" id="A0A269ZHH3"/>
<sequence length="227" mass="23305">MTFSLLLHDPVTGEFGAAISSSSPAVAARCLTLSDGVGGVNSQNITDPRLGPAIVAEMAAGASARTALDAVVAATDPETITYRQLLVIDANGETAAHSGTEALGIFGARTERNAVAGGNMLASLEVLDAFVETALTATGRIEERLFAGFQAAMAAGGEAGPVHSAGLAVVGDAGWRVTDLRVDWAEDDPIGELGRLLDIWMPQREDYITRGLAPAASPSYGVPGDDR</sequence>
<proteinExistence type="predicted"/>
<evidence type="ECO:0000313" key="1">
    <source>
        <dbReference type="EMBL" id="PAK97258.1"/>
    </source>
</evidence>
<evidence type="ECO:0000313" key="2">
    <source>
        <dbReference type="Proteomes" id="UP000216867"/>
    </source>
</evidence>
<dbReference type="RefSeq" id="WP_095375194.1">
    <property type="nucleotide sequence ID" value="NZ_CP065629.1"/>
</dbReference>
<name>A0A269ZHH3_9MICO</name>
<dbReference type="PANTHER" id="PTHR39328">
    <property type="entry name" value="BLL2871 PROTEIN"/>
    <property type="match status" value="1"/>
</dbReference>
<dbReference type="Gene3D" id="3.60.20.10">
    <property type="entry name" value="Glutamine Phosphoribosylpyrophosphate, subunit 1, domain 1"/>
    <property type="match status" value="1"/>
</dbReference>
<dbReference type="InterPro" id="IPR029055">
    <property type="entry name" value="Ntn_hydrolases_N"/>
</dbReference>
<accession>A0A269ZHH3</accession>
<organism evidence="1 2">
    <name type="scientific">Brevibacterium casei</name>
    <dbReference type="NCBI Taxonomy" id="33889"/>
    <lineage>
        <taxon>Bacteria</taxon>
        <taxon>Bacillati</taxon>
        <taxon>Actinomycetota</taxon>
        <taxon>Actinomycetes</taxon>
        <taxon>Micrococcales</taxon>
        <taxon>Brevibacteriaceae</taxon>
        <taxon>Brevibacterium</taxon>
    </lineage>
</organism>
<reference evidence="1 2" key="1">
    <citation type="submission" date="2017-04" db="EMBL/GenBank/DDBJ databases">
        <title>Kefir bacterial isolates.</title>
        <authorList>
            <person name="Kim Y."/>
            <person name="Blasche S."/>
            <person name="Patil K.R."/>
        </authorList>
    </citation>
    <scope>NUCLEOTIDE SEQUENCE [LARGE SCALE GENOMIC DNA]</scope>
    <source>
        <strain evidence="1 2">OG2</strain>
    </source>
</reference>
<dbReference type="Pfam" id="PF06267">
    <property type="entry name" value="DUF1028"/>
    <property type="match status" value="1"/>
</dbReference>
<dbReference type="SUPFAM" id="SSF56235">
    <property type="entry name" value="N-terminal nucleophile aminohydrolases (Ntn hydrolases)"/>
    <property type="match status" value="1"/>
</dbReference>
<dbReference type="GeneID" id="99774768"/>
<gene>
    <name evidence="1" type="ORF">B8X04_01365</name>
</gene>
<protein>
    <submittedName>
        <fullName evidence="1">Fimbrial assembly protein FimA</fullName>
    </submittedName>
</protein>
<comment type="caution">
    <text evidence="1">The sequence shown here is derived from an EMBL/GenBank/DDBJ whole genome shotgun (WGS) entry which is preliminary data.</text>
</comment>